<reference evidence="2 3" key="1">
    <citation type="submission" date="2023-05" db="EMBL/GenBank/DDBJ databases">
        <title>Draft genome sequence of Streptomyces sp. B-S-A12 isolated from a cave soil in Thailand.</title>
        <authorList>
            <person name="Chamroensaksri N."/>
            <person name="Muangham S."/>
        </authorList>
    </citation>
    <scope>NUCLEOTIDE SEQUENCE [LARGE SCALE GENOMIC DNA]</scope>
    <source>
        <strain evidence="2 3">B-S-A12</strain>
    </source>
</reference>
<keyword evidence="1" id="KW-1133">Transmembrane helix</keyword>
<accession>A0ABT6SU81</accession>
<dbReference type="InterPro" id="IPR046134">
    <property type="entry name" value="DUF6131"/>
</dbReference>
<dbReference type="EMBL" id="JASCIS010000009">
    <property type="protein sequence ID" value="MDI3419160.1"/>
    <property type="molecule type" value="Genomic_DNA"/>
</dbReference>
<name>A0ABT6SU81_9ACTN</name>
<feature type="transmembrane region" description="Helical" evidence="1">
    <location>
        <begin position="6"/>
        <end position="37"/>
    </location>
</feature>
<gene>
    <name evidence="2" type="ORF">QIT00_11435</name>
</gene>
<dbReference type="RefSeq" id="WP_282535067.1">
    <property type="nucleotide sequence ID" value="NZ_JASCIS010000009.1"/>
</dbReference>
<evidence type="ECO:0000256" key="1">
    <source>
        <dbReference type="SAM" id="Phobius"/>
    </source>
</evidence>
<evidence type="ECO:0000313" key="3">
    <source>
        <dbReference type="Proteomes" id="UP001237105"/>
    </source>
</evidence>
<comment type="caution">
    <text evidence="2">The sequence shown here is derived from an EMBL/GenBank/DDBJ whole genome shotgun (WGS) entry which is preliminary data.</text>
</comment>
<proteinExistence type="predicted"/>
<sequence length="51" mass="5234">MIILGLILLAIGLIAGISLLTTIGVVLVAIGAVLWLLGAFGHAVGGRPHYW</sequence>
<keyword evidence="3" id="KW-1185">Reference proteome</keyword>
<evidence type="ECO:0000313" key="2">
    <source>
        <dbReference type="EMBL" id="MDI3419160.1"/>
    </source>
</evidence>
<keyword evidence="1" id="KW-0472">Membrane</keyword>
<dbReference type="Proteomes" id="UP001237105">
    <property type="component" value="Unassembled WGS sequence"/>
</dbReference>
<organism evidence="2 3">
    <name type="scientific">Streptomyces luteolus</name>
    <dbReference type="NCBI Taxonomy" id="3043615"/>
    <lineage>
        <taxon>Bacteria</taxon>
        <taxon>Bacillati</taxon>
        <taxon>Actinomycetota</taxon>
        <taxon>Actinomycetes</taxon>
        <taxon>Kitasatosporales</taxon>
        <taxon>Streptomycetaceae</taxon>
        <taxon>Streptomyces</taxon>
    </lineage>
</organism>
<dbReference type="Pfam" id="PF19626">
    <property type="entry name" value="DUF6131"/>
    <property type="match status" value="1"/>
</dbReference>
<protein>
    <submittedName>
        <fullName evidence="2">DUF6131 family protein</fullName>
    </submittedName>
</protein>
<keyword evidence="1" id="KW-0812">Transmembrane</keyword>